<feature type="domain" description="No apical meristem-associated C-terminal" evidence="2">
    <location>
        <begin position="282"/>
        <end position="433"/>
    </location>
</feature>
<dbReference type="AlphaFoldDB" id="A0A921U9P5"/>
<feature type="compositionally biased region" description="Basic and acidic residues" evidence="1">
    <location>
        <begin position="348"/>
        <end position="357"/>
    </location>
</feature>
<evidence type="ECO:0000256" key="1">
    <source>
        <dbReference type="SAM" id="MobiDB-lite"/>
    </source>
</evidence>
<dbReference type="PANTHER" id="PTHR45125:SF28">
    <property type="entry name" value="OS02G0603500 PROTEIN"/>
    <property type="match status" value="1"/>
</dbReference>
<dbReference type="PANTHER" id="PTHR45125">
    <property type="entry name" value="F21J9.4-RELATED"/>
    <property type="match status" value="1"/>
</dbReference>
<protein>
    <recommendedName>
        <fullName evidence="2">No apical meristem-associated C-terminal domain-containing protein</fullName>
    </recommendedName>
</protein>
<organism evidence="3 4">
    <name type="scientific">Sorghum bicolor</name>
    <name type="common">Sorghum</name>
    <name type="synonym">Sorghum vulgare</name>
    <dbReference type="NCBI Taxonomy" id="4558"/>
    <lineage>
        <taxon>Eukaryota</taxon>
        <taxon>Viridiplantae</taxon>
        <taxon>Streptophyta</taxon>
        <taxon>Embryophyta</taxon>
        <taxon>Tracheophyta</taxon>
        <taxon>Spermatophyta</taxon>
        <taxon>Magnoliopsida</taxon>
        <taxon>Liliopsida</taxon>
        <taxon>Poales</taxon>
        <taxon>Poaceae</taxon>
        <taxon>PACMAD clade</taxon>
        <taxon>Panicoideae</taxon>
        <taxon>Andropogonodae</taxon>
        <taxon>Andropogoneae</taxon>
        <taxon>Sorghinae</taxon>
        <taxon>Sorghum</taxon>
    </lineage>
</organism>
<dbReference type="Proteomes" id="UP000807115">
    <property type="component" value="Chromosome 7"/>
</dbReference>
<name>A0A921U9P5_SORBI</name>
<evidence type="ECO:0000313" key="3">
    <source>
        <dbReference type="EMBL" id="KAG0523614.1"/>
    </source>
</evidence>
<reference evidence="3" key="2">
    <citation type="submission" date="2020-10" db="EMBL/GenBank/DDBJ databases">
        <authorList>
            <person name="Cooper E.A."/>
            <person name="Brenton Z.W."/>
            <person name="Flinn B.S."/>
            <person name="Jenkins J."/>
            <person name="Shu S."/>
            <person name="Flowers D."/>
            <person name="Luo F."/>
            <person name="Wang Y."/>
            <person name="Xia P."/>
            <person name="Barry K."/>
            <person name="Daum C."/>
            <person name="Lipzen A."/>
            <person name="Yoshinaga Y."/>
            <person name="Schmutz J."/>
            <person name="Saski C."/>
            <person name="Vermerris W."/>
            <person name="Kresovich S."/>
        </authorList>
    </citation>
    <scope>NUCLEOTIDE SEQUENCE</scope>
</reference>
<accession>A0A921U9P5</accession>
<dbReference type="Pfam" id="PF14303">
    <property type="entry name" value="NAM-associated"/>
    <property type="match status" value="1"/>
</dbReference>
<evidence type="ECO:0000259" key="2">
    <source>
        <dbReference type="Pfam" id="PF14303"/>
    </source>
</evidence>
<feature type="region of interest" description="Disordered" evidence="1">
    <location>
        <begin position="150"/>
        <end position="176"/>
    </location>
</feature>
<feature type="region of interest" description="Disordered" evidence="1">
    <location>
        <begin position="298"/>
        <end position="362"/>
    </location>
</feature>
<sequence>MESPEAGCLPVRRWLPRDVVHSSRRIPVLPRLLSTPTCLVPKNVHLPAVAAAGCLLPAGGGGSGLPPRLCNDPPRLGPRALTFMEPHSNTWDANSSIWDAGSTTSSPAQAHVYEVADDDFSQIHWTPEYSQARASSEPLSGYYSNMLTPGVDGDLELPRQQDTTPSTGGKSKRGSNYSNLEDIQLCKSWINISNDPIIGNQQSEKTYWERIANHFHTNRDFDSDRTPNSLEHRFGIILKECMKFHGYYEEVERRHPSGIPYQEHLLEAQARYARKSNGKNCQFEHCWLTLRHTQKFESTLQGNKGPAKSKEVNFSVRSEQEDDDSTTQGQQSSSLPSAKKARPPGRRQSKEKLKNNEGDDEYKEMMQKLMVIKAEEHMMKKDRWEKDMMVEQRRLRIDEERLQWEQEQKIMFCDVTTMDDDQRAYVKAKRAKIVKAMSASVGETASGESAV</sequence>
<dbReference type="InterPro" id="IPR029466">
    <property type="entry name" value="NAM-associated_C"/>
</dbReference>
<feature type="compositionally biased region" description="Polar residues" evidence="1">
    <location>
        <begin position="160"/>
        <end position="176"/>
    </location>
</feature>
<dbReference type="EMBL" id="CM027686">
    <property type="protein sequence ID" value="KAG0523614.1"/>
    <property type="molecule type" value="Genomic_DNA"/>
</dbReference>
<proteinExistence type="predicted"/>
<comment type="caution">
    <text evidence="3">The sequence shown here is derived from an EMBL/GenBank/DDBJ whole genome shotgun (WGS) entry which is preliminary data.</text>
</comment>
<gene>
    <name evidence="3" type="ORF">BDA96_07G137900</name>
</gene>
<reference evidence="3" key="1">
    <citation type="journal article" date="2019" name="BMC Genomics">
        <title>A new reference genome for Sorghum bicolor reveals high levels of sequence similarity between sweet and grain genotypes: implications for the genetics of sugar metabolism.</title>
        <authorList>
            <person name="Cooper E.A."/>
            <person name="Brenton Z.W."/>
            <person name="Flinn B.S."/>
            <person name="Jenkins J."/>
            <person name="Shu S."/>
            <person name="Flowers D."/>
            <person name="Luo F."/>
            <person name="Wang Y."/>
            <person name="Xia P."/>
            <person name="Barry K."/>
            <person name="Daum C."/>
            <person name="Lipzen A."/>
            <person name="Yoshinaga Y."/>
            <person name="Schmutz J."/>
            <person name="Saski C."/>
            <person name="Vermerris W."/>
            <person name="Kresovich S."/>
        </authorList>
    </citation>
    <scope>NUCLEOTIDE SEQUENCE</scope>
</reference>
<evidence type="ECO:0000313" key="4">
    <source>
        <dbReference type="Proteomes" id="UP000807115"/>
    </source>
</evidence>